<dbReference type="Pfam" id="PF01926">
    <property type="entry name" value="MMR_HSR1"/>
    <property type="match status" value="1"/>
</dbReference>
<evidence type="ECO:0000313" key="9">
    <source>
        <dbReference type="EMBL" id="MBK4736491.1"/>
    </source>
</evidence>
<dbReference type="InterPro" id="IPR005225">
    <property type="entry name" value="Small_GTP-bd"/>
</dbReference>
<reference evidence="9" key="1">
    <citation type="submission" date="2021-01" db="EMBL/GenBank/DDBJ databases">
        <title>Genome sequence of strain Noviherbaspirillum sp. DKR-6.</title>
        <authorList>
            <person name="Chaudhary D.K."/>
        </authorList>
    </citation>
    <scope>NUCLEOTIDE SEQUENCE</scope>
    <source>
        <strain evidence="9">DKR-6</strain>
    </source>
</reference>
<dbReference type="GO" id="GO:0003924">
    <property type="term" value="F:GTPase activity"/>
    <property type="evidence" value="ECO:0007669"/>
    <property type="project" value="UniProtKB-UniRule"/>
</dbReference>
<evidence type="ECO:0000259" key="8">
    <source>
        <dbReference type="PROSITE" id="PS51709"/>
    </source>
</evidence>
<dbReference type="InterPro" id="IPR025867">
    <property type="entry name" value="MnmE_helical"/>
</dbReference>
<dbReference type="InterPro" id="IPR018948">
    <property type="entry name" value="GTP-bd_TrmE_N"/>
</dbReference>
<evidence type="ECO:0000256" key="7">
    <source>
        <dbReference type="RuleBase" id="RU003313"/>
    </source>
</evidence>
<dbReference type="NCBIfam" id="TIGR00450">
    <property type="entry name" value="mnmE_trmE_thdF"/>
    <property type="match status" value="1"/>
</dbReference>
<dbReference type="HAMAP" id="MF_00379">
    <property type="entry name" value="GTPase_MnmE"/>
    <property type="match status" value="1"/>
</dbReference>
<comment type="function">
    <text evidence="6">Exhibits a very high intrinsic GTPase hydrolysis rate. Involved in the addition of a carboxymethylaminomethyl (cmnm) group at the wobble position (U34) of certain tRNAs, forming tRNA-cmnm(5)s(2)U34.</text>
</comment>
<feature type="binding site" evidence="6">
    <location>
        <position position="253"/>
    </location>
    <ligand>
        <name>K(+)</name>
        <dbReference type="ChEBI" id="CHEBI:29103"/>
    </ligand>
</feature>
<dbReference type="InterPro" id="IPR006073">
    <property type="entry name" value="GTP-bd"/>
</dbReference>
<dbReference type="PRINTS" id="PR00326">
    <property type="entry name" value="GTP1OBG"/>
</dbReference>
<dbReference type="PROSITE" id="PS51709">
    <property type="entry name" value="G_TRME"/>
    <property type="match status" value="1"/>
</dbReference>
<name>A0A934SWQ4_9BURK</name>
<comment type="subunit">
    <text evidence="6">Homodimer. Heterotetramer of two MnmE and two MnmG subunits.</text>
</comment>
<dbReference type="EMBL" id="JAEPBG010000007">
    <property type="protein sequence ID" value="MBK4736491.1"/>
    <property type="molecule type" value="Genomic_DNA"/>
</dbReference>
<feature type="binding site" evidence="6">
    <location>
        <position position="234"/>
    </location>
    <ligand>
        <name>K(+)</name>
        <dbReference type="ChEBI" id="CHEBI:29103"/>
    </ligand>
</feature>
<comment type="subcellular location">
    <subcellularLocation>
        <location evidence="6">Cytoplasm</location>
    </subcellularLocation>
</comment>
<feature type="binding site" evidence="6">
    <location>
        <begin position="234"/>
        <end position="239"/>
    </location>
    <ligand>
        <name>GTP</name>
        <dbReference type="ChEBI" id="CHEBI:37565"/>
    </ligand>
</feature>
<dbReference type="RefSeq" id="WP_200593967.1">
    <property type="nucleotide sequence ID" value="NZ_JAEPBG010000007.1"/>
</dbReference>
<feature type="binding site" evidence="6">
    <location>
        <position position="128"/>
    </location>
    <ligand>
        <name>(6S)-5-formyl-5,6,7,8-tetrahydrofolate</name>
        <dbReference type="ChEBI" id="CHEBI:57457"/>
    </ligand>
</feature>
<dbReference type="CDD" id="cd04164">
    <property type="entry name" value="trmE"/>
    <property type="match status" value="1"/>
</dbReference>
<dbReference type="Gene3D" id="3.40.50.300">
    <property type="entry name" value="P-loop containing nucleotide triphosphate hydrolases"/>
    <property type="match status" value="1"/>
</dbReference>
<feature type="binding site" evidence="6">
    <location>
        <position position="238"/>
    </location>
    <ligand>
        <name>Mg(2+)</name>
        <dbReference type="ChEBI" id="CHEBI:18420"/>
    </ligand>
</feature>
<keyword evidence="6" id="KW-0963">Cytoplasm</keyword>
<feature type="domain" description="TrmE-type G" evidence="8">
    <location>
        <begin position="224"/>
        <end position="384"/>
    </location>
</feature>
<feature type="binding site" evidence="6">
    <location>
        <position position="462"/>
    </location>
    <ligand>
        <name>(6S)-5-formyl-5,6,7,8-tetrahydrofolate</name>
        <dbReference type="ChEBI" id="CHEBI:57457"/>
    </ligand>
</feature>
<comment type="caution">
    <text evidence="9">The sequence shown here is derived from an EMBL/GenBank/DDBJ whole genome shotgun (WGS) entry which is preliminary data.</text>
</comment>
<keyword evidence="3 6" id="KW-0547">Nucleotide-binding</keyword>
<evidence type="ECO:0000256" key="3">
    <source>
        <dbReference type="ARBA" id="ARBA00022741"/>
    </source>
</evidence>
<protein>
    <recommendedName>
        <fullName evidence="6">tRNA modification GTPase MnmE</fullName>
        <ecNumber evidence="6">3.6.-.-</ecNumber>
    </recommendedName>
</protein>
<dbReference type="PANTHER" id="PTHR42714">
    <property type="entry name" value="TRNA MODIFICATION GTPASE GTPBP3"/>
    <property type="match status" value="1"/>
</dbReference>
<dbReference type="InterPro" id="IPR027266">
    <property type="entry name" value="TrmE/GcvT-like"/>
</dbReference>
<keyword evidence="2 6" id="KW-0819">tRNA processing</keyword>
<feature type="binding site" evidence="6">
    <location>
        <position position="258"/>
    </location>
    <ligand>
        <name>K(+)</name>
        <dbReference type="ChEBI" id="CHEBI:29103"/>
    </ligand>
</feature>
<dbReference type="InterPro" id="IPR027417">
    <property type="entry name" value="P-loop_NTPase"/>
</dbReference>
<feature type="binding site" evidence="6">
    <location>
        <begin position="253"/>
        <end position="259"/>
    </location>
    <ligand>
        <name>GTP</name>
        <dbReference type="ChEBI" id="CHEBI:37565"/>
    </ligand>
</feature>
<dbReference type="Gene3D" id="3.30.1360.120">
    <property type="entry name" value="Probable tRNA modification gtpase trme, domain 1"/>
    <property type="match status" value="1"/>
</dbReference>
<dbReference type="InterPro" id="IPR027368">
    <property type="entry name" value="MnmE_dom2"/>
</dbReference>
<dbReference type="SUPFAM" id="SSF52540">
    <property type="entry name" value="P-loop containing nucleoside triphosphate hydrolases"/>
    <property type="match status" value="1"/>
</dbReference>
<evidence type="ECO:0000256" key="6">
    <source>
        <dbReference type="HAMAP-Rule" id="MF_00379"/>
    </source>
</evidence>
<gene>
    <name evidence="6 9" type="primary">mnmE</name>
    <name evidence="6" type="synonym">trmE</name>
    <name evidence="9" type="ORF">JJB74_17850</name>
</gene>
<dbReference type="Pfam" id="PF12631">
    <property type="entry name" value="MnmE_helical"/>
    <property type="match status" value="1"/>
</dbReference>
<feature type="binding site" evidence="6">
    <location>
        <begin position="278"/>
        <end position="281"/>
    </location>
    <ligand>
        <name>GTP</name>
        <dbReference type="ChEBI" id="CHEBI:37565"/>
    </ligand>
</feature>
<dbReference type="PANTHER" id="PTHR42714:SF2">
    <property type="entry name" value="TRNA MODIFICATION GTPASE GTPBP3, MITOCHONDRIAL"/>
    <property type="match status" value="1"/>
</dbReference>
<comment type="caution">
    <text evidence="6">Lacks conserved residue(s) required for the propagation of feature annotation.</text>
</comment>
<evidence type="ECO:0000256" key="5">
    <source>
        <dbReference type="ARBA" id="ARBA00023134"/>
    </source>
</evidence>
<keyword evidence="6" id="KW-0479">Metal-binding</keyword>
<comment type="similarity">
    <text evidence="1 6 7">Belongs to the TRAFAC class TrmE-Era-EngA-EngB-Septin-like GTPase superfamily. TrmE GTPase family.</text>
</comment>
<dbReference type="GO" id="GO:0030488">
    <property type="term" value="P:tRNA methylation"/>
    <property type="evidence" value="ECO:0007669"/>
    <property type="project" value="TreeGrafter"/>
</dbReference>
<dbReference type="AlphaFoldDB" id="A0A934SWQ4"/>
<keyword evidence="4 6" id="KW-0630">Potassium</keyword>
<feature type="binding site" evidence="6">
    <location>
        <position position="24"/>
    </location>
    <ligand>
        <name>(6S)-5-formyl-5,6,7,8-tetrahydrofolate</name>
        <dbReference type="ChEBI" id="CHEBI:57457"/>
    </ligand>
</feature>
<dbReference type="InterPro" id="IPR004520">
    <property type="entry name" value="GTPase_MnmE"/>
</dbReference>
<evidence type="ECO:0000256" key="4">
    <source>
        <dbReference type="ARBA" id="ARBA00022958"/>
    </source>
</evidence>
<feature type="binding site" evidence="6">
    <location>
        <position position="85"/>
    </location>
    <ligand>
        <name>(6S)-5-formyl-5,6,7,8-tetrahydrofolate</name>
        <dbReference type="ChEBI" id="CHEBI:57457"/>
    </ligand>
</feature>
<dbReference type="InterPro" id="IPR031168">
    <property type="entry name" value="G_TrmE"/>
</dbReference>
<dbReference type="Pfam" id="PF10396">
    <property type="entry name" value="TrmE_N"/>
    <property type="match status" value="1"/>
</dbReference>
<evidence type="ECO:0000313" key="10">
    <source>
        <dbReference type="Proteomes" id="UP000622890"/>
    </source>
</evidence>
<comment type="cofactor">
    <cofactor evidence="6">
        <name>K(+)</name>
        <dbReference type="ChEBI" id="CHEBI:29103"/>
    </cofactor>
    <text evidence="6">Binds 1 potassium ion per subunit.</text>
</comment>
<dbReference type="CDD" id="cd14858">
    <property type="entry name" value="TrmE_N"/>
    <property type="match status" value="1"/>
</dbReference>
<dbReference type="Proteomes" id="UP000622890">
    <property type="component" value="Unassembled WGS sequence"/>
</dbReference>
<dbReference type="EC" id="3.6.-.-" evidence="6"/>
<dbReference type="GO" id="GO:0005525">
    <property type="term" value="F:GTP binding"/>
    <property type="evidence" value="ECO:0007669"/>
    <property type="project" value="UniProtKB-UniRule"/>
</dbReference>
<evidence type="ECO:0000256" key="2">
    <source>
        <dbReference type="ARBA" id="ARBA00022694"/>
    </source>
</evidence>
<dbReference type="NCBIfam" id="TIGR00231">
    <property type="entry name" value="small_GTP"/>
    <property type="match status" value="1"/>
</dbReference>
<dbReference type="GO" id="GO:0002098">
    <property type="term" value="P:tRNA wobble uridine modification"/>
    <property type="evidence" value="ECO:0007669"/>
    <property type="project" value="TreeGrafter"/>
</dbReference>
<accession>A0A934SWQ4</accession>
<keyword evidence="6" id="KW-0460">Magnesium</keyword>
<organism evidence="9 10">
    <name type="scientific">Noviherbaspirillum pedocola</name>
    <dbReference type="NCBI Taxonomy" id="2801341"/>
    <lineage>
        <taxon>Bacteria</taxon>
        <taxon>Pseudomonadati</taxon>
        <taxon>Pseudomonadota</taxon>
        <taxon>Betaproteobacteria</taxon>
        <taxon>Burkholderiales</taxon>
        <taxon>Oxalobacteraceae</taxon>
        <taxon>Noviherbaspirillum</taxon>
    </lineage>
</organism>
<dbReference type="Gene3D" id="1.20.120.430">
    <property type="entry name" value="tRNA modification GTPase MnmE domain 2"/>
    <property type="match status" value="1"/>
</dbReference>
<evidence type="ECO:0000256" key="1">
    <source>
        <dbReference type="ARBA" id="ARBA00011043"/>
    </source>
</evidence>
<keyword evidence="10" id="KW-1185">Reference proteome</keyword>
<dbReference type="NCBIfam" id="NF003661">
    <property type="entry name" value="PRK05291.1-3"/>
    <property type="match status" value="1"/>
</dbReference>
<feature type="binding site" evidence="6">
    <location>
        <position position="259"/>
    </location>
    <ligand>
        <name>Mg(2+)</name>
        <dbReference type="ChEBI" id="CHEBI:18420"/>
    </ligand>
</feature>
<keyword evidence="5 6" id="KW-0342">GTP-binding</keyword>
<feature type="binding site" evidence="6">
    <location>
        <position position="255"/>
    </location>
    <ligand>
        <name>K(+)</name>
        <dbReference type="ChEBI" id="CHEBI:29103"/>
    </ligand>
</feature>
<proteinExistence type="inferred from homology"/>
<sequence>MNIDSTPIVAIATAPGRGGIGVVRLSGKDLAPVMAAVCRLPASGNLQPRHATYLDFVQADGTVIDQGLAIYFKAPHSYTGEEVLELQGHGGPVVLQMLLARCLEAGQSIGLRLAQPGEFTQRAFLNDKLDLAQAEAVADLIEASTEAAAKSASQSLSGAFSKVIRELVDKVIHLRMLVEATLDFPEEEIDFLEKSDARGQLSRIRESLERVFAQAAQGALLREGLNVVLAGQPNVGKSSLLNALAGSDVAIVTAIAGTTRDRVTETIQIEGIPINIIDTAGIRDAIEASDEVERIGIERTWSAVREADVILHMLDASRGPTRADEDIVGRFPETVPVIRLWNKIDLSGHQPGVERSTDATHIYLSATDHVGLELLRSELLRIAGWQQTGESLYLARERHLAALKSARNHLEMAAELAAQSDQALDLFAEELRLAQERLNSITGEFTSDDLLGVIFSRFCIGK</sequence>
<dbReference type="GO" id="GO:0046872">
    <property type="term" value="F:metal ion binding"/>
    <property type="evidence" value="ECO:0007669"/>
    <property type="project" value="UniProtKB-KW"/>
</dbReference>
<keyword evidence="6" id="KW-0378">Hydrolase</keyword>
<dbReference type="GO" id="GO:0005829">
    <property type="term" value="C:cytosol"/>
    <property type="evidence" value="ECO:0007669"/>
    <property type="project" value="TreeGrafter"/>
</dbReference>